<accession>A0ABT6NF69</accession>
<dbReference type="InterPro" id="IPR046286">
    <property type="entry name" value="DUF6323"/>
</dbReference>
<dbReference type="EMBL" id="JARYZI010000009">
    <property type="protein sequence ID" value="MDH8679073.1"/>
    <property type="molecule type" value="Genomic_DNA"/>
</dbReference>
<comment type="caution">
    <text evidence="1">The sequence shown here is derived from an EMBL/GenBank/DDBJ whole genome shotgun (WGS) entry which is preliminary data.</text>
</comment>
<reference evidence="1 2" key="1">
    <citation type="submission" date="2023-04" db="EMBL/GenBank/DDBJ databases">
        <title>Fusibacter bizertensis strain WBS, isolated from littoral bottom sediments of the Arctic seas - biochemical and genomic analysis.</title>
        <authorList>
            <person name="Brioukhanov A.L."/>
        </authorList>
    </citation>
    <scope>NUCLEOTIDE SEQUENCE [LARGE SCALE GENOMIC DNA]</scope>
    <source>
        <strain evidence="1 2">WBS</strain>
    </source>
</reference>
<dbReference type="Pfam" id="PF19848">
    <property type="entry name" value="DUF6323"/>
    <property type="match status" value="1"/>
</dbReference>
<protein>
    <submittedName>
        <fullName evidence="1">DUF6323 family protein</fullName>
    </submittedName>
</protein>
<evidence type="ECO:0000313" key="2">
    <source>
        <dbReference type="Proteomes" id="UP001158045"/>
    </source>
</evidence>
<name>A0ABT6NF69_9FIRM</name>
<proteinExistence type="predicted"/>
<keyword evidence="2" id="KW-1185">Reference proteome</keyword>
<dbReference type="RefSeq" id="WP_281094969.1">
    <property type="nucleotide sequence ID" value="NZ_JARYZI010000009.1"/>
</dbReference>
<sequence length="168" mass="19250">MQLDLKVANIFAFTPATLEKNIESVLRCNDFTEPKGLSLNYAQALYLVDTRTNSLKSNGRIEFSDSIIGKIIYTFSDSAYIDNINYEDTIHDLIELFYYFKNESLDRYNDDQLIAYLYSAFEGYCQGSTELLASKGLEKLLHPETAIEDELEIKISDIQLEAIDELEL</sequence>
<organism evidence="1 2">
    <name type="scientific">Fusibacter bizertensis</name>
    <dbReference type="NCBI Taxonomy" id="1488331"/>
    <lineage>
        <taxon>Bacteria</taxon>
        <taxon>Bacillati</taxon>
        <taxon>Bacillota</taxon>
        <taxon>Clostridia</taxon>
        <taxon>Eubacteriales</taxon>
        <taxon>Eubacteriales Family XII. Incertae Sedis</taxon>
        <taxon>Fusibacter</taxon>
    </lineage>
</organism>
<dbReference type="Proteomes" id="UP001158045">
    <property type="component" value="Unassembled WGS sequence"/>
</dbReference>
<evidence type="ECO:0000313" key="1">
    <source>
        <dbReference type="EMBL" id="MDH8679073.1"/>
    </source>
</evidence>
<gene>
    <name evidence="1" type="ORF">QE109_13010</name>
</gene>